<dbReference type="EMBL" id="VSSQ01002171">
    <property type="protein sequence ID" value="MPM13780.1"/>
    <property type="molecule type" value="Genomic_DNA"/>
</dbReference>
<name>A0A644XC38_9ZZZZ</name>
<comment type="caution">
    <text evidence="1">The sequence shown here is derived from an EMBL/GenBank/DDBJ whole genome shotgun (WGS) entry which is preliminary data.</text>
</comment>
<proteinExistence type="predicted"/>
<accession>A0A644XC38</accession>
<dbReference type="AlphaFoldDB" id="A0A644XC38"/>
<organism evidence="1">
    <name type="scientific">bioreactor metagenome</name>
    <dbReference type="NCBI Taxonomy" id="1076179"/>
    <lineage>
        <taxon>unclassified sequences</taxon>
        <taxon>metagenomes</taxon>
        <taxon>ecological metagenomes</taxon>
    </lineage>
</organism>
<protein>
    <submittedName>
        <fullName evidence="1">Uncharacterized protein</fullName>
    </submittedName>
</protein>
<gene>
    <name evidence="1" type="ORF">SDC9_60139</name>
</gene>
<evidence type="ECO:0000313" key="1">
    <source>
        <dbReference type="EMBL" id="MPM13780.1"/>
    </source>
</evidence>
<reference evidence="1" key="1">
    <citation type="submission" date="2019-08" db="EMBL/GenBank/DDBJ databases">
        <authorList>
            <person name="Kucharzyk K."/>
            <person name="Murdoch R.W."/>
            <person name="Higgins S."/>
            <person name="Loffler F."/>
        </authorList>
    </citation>
    <scope>NUCLEOTIDE SEQUENCE</scope>
</reference>
<sequence length="143" mass="15579">MSAKFGIVGQAPNKAQINLPPCLTAVFSPVDSAEIFHVISKAQKADYFVSECAAGQDPRPYVVHVASFGPCDSAVVGQINLIFLMAHCGIANPDKPSVEVRRVARLRRRPLAAVQGTCRKCRLRCGQIGWRLRGIRSAGRQHK</sequence>